<gene>
    <name evidence="7" type="ORF">ACI2L5_43845</name>
</gene>
<dbReference type="SUPFAM" id="SSF46689">
    <property type="entry name" value="Homeodomain-like"/>
    <property type="match status" value="1"/>
</dbReference>
<reference evidence="7 8" key="1">
    <citation type="submission" date="2024-11" db="EMBL/GenBank/DDBJ databases">
        <title>The Natural Products Discovery Center: Release of the First 8490 Sequenced Strains for Exploring Actinobacteria Biosynthetic Diversity.</title>
        <authorList>
            <person name="Kalkreuter E."/>
            <person name="Kautsar S.A."/>
            <person name="Yang D."/>
            <person name="Bader C.D."/>
            <person name="Teijaro C.N."/>
            <person name="Fluegel L."/>
            <person name="Davis C.M."/>
            <person name="Simpson J.R."/>
            <person name="Lauterbach L."/>
            <person name="Steele A.D."/>
            <person name="Gui C."/>
            <person name="Meng S."/>
            <person name="Li G."/>
            <person name="Viehrig K."/>
            <person name="Ye F."/>
            <person name="Su P."/>
            <person name="Kiefer A.F."/>
            <person name="Nichols A."/>
            <person name="Cepeda A.J."/>
            <person name="Yan W."/>
            <person name="Fan B."/>
            <person name="Jiang Y."/>
            <person name="Adhikari A."/>
            <person name="Zheng C.-J."/>
            <person name="Schuster L."/>
            <person name="Cowan T.M."/>
            <person name="Smanski M.J."/>
            <person name="Chevrette M.G."/>
            <person name="De Carvalho L.P.S."/>
            <person name="Shen B."/>
        </authorList>
    </citation>
    <scope>NUCLEOTIDE SEQUENCE [LARGE SCALE GENOMIC DNA]</scope>
    <source>
        <strain evidence="7 8">NPDC020863</strain>
    </source>
</reference>
<dbReference type="Proteomes" id="UP001620295">
    <property type="component" value="Unassembled WGS sequence"/>
</dbReference>
<evidence type="ECO:0000256" key="1">
    <source>
        <dbReference type="ARBA" id="ARBA00023015"/>
    </source>
</evidence>
<accession>A0ABW8M3D9</accession>
<feature type="region of interest" description="Disordered" evidence="5">
    <location>
        <begin position="1"/>
        <end position="44"/>
    </location>
</feature>
<name>A0ABW8M3D9_9ACTN</name>
<feature type="domain" description="HTH tetR-type" evidence="6">
    <location>
        <begin position="42"/>
        <end position="102"/>
    </location>
</feature>
<dbReference type="EMBL" id="JBJDQH010000020">
    <property type="protein sequence ID" value="MFK4271785.1"/>
    <property type="molecule type" value="Genomic_DNA"/>
</dbReference>
<protein>
    <submittedName>
        <fullName evidence="7">TetR/AcrR family transcriptional regulator</fullName>
    </submittedName>
</protein>
<dbReference type="Gene3D" id="1.10.357.10">
    <property type="entry name" value="Tetracycline Repressor, domain 2"/>
    <property type="match status" value="1"/>
</dbReference>
<evidence type="ECO:0000313" key="7">
    <source>
        <dbReference type="EMBL" id="MFK4271785.1"/>
    </source>
</evidence>
<dbReference type="InterPro" id="IPR050109">
    <property type="entry name" value="HTH-type_TetR-like_transc_reg"/>
</dbReference>
<keyword evidence="2 4" id="KW-0238">DNA-binding</keyword>
<keyword evidence="1" id="KW-0805">Transcription regulation</keyword>
<feature type="DNA-binding region" description="H-T-H motif" evidence="4">
    <location>
        <begin position="65"/>
        <end position="84"/>
    </location>
</feature>
<proteinExistence type="predicted"/>
<sequence>MTHDADETGAAPAAQPSTPAPQRSAAGKPGRPRSAPKQRNGLSTREEILQAASRLFGEQGYGKTTTRQIAEAVGIKQSTMYYHFADKRAILTSLLSSTVTPALEFANWLAAQDLDPVVRVCALVAFDLETLLRDRLNLHVVYHLPELEDDDFVPTRSAQTVLRDTYREFGRAALATLHPPERAADLARDVDLVFALVEASVSQRQWGGEGDRARYAESAVRGSLRLLGVDGSAVPDIITRAEAALAPYRSTGRTPHLGSKGAAPGPDSDSRGS</sequence>
<evidence type="ECO:0000259" key="6">
    <source>
        <dbReference type="PROSITE" id="PS50977"/>
    </source>
</evidence>
<dbReference type="Pfam" id="PF00440">
    <property type="entry name" value="TetR_N"/>
    <property type="match status" value="1"/>
</dbReference>
<evidence type="ECO:0000256" key="4">
    <source>
        <dbReference type="PROSITE-ProRule" id="PRU00335"/>
    </source>
</evidence>
<dbReference type="InterPro" id="IPR001647">
    <property type="entry name" value="HTH_TetR"/>
</dbReference>
<comment type="caution">
    <text evidence="7">The sequence shown here is derived from an EMBL/GenBank/DDBJ whole genome shotgun (WGS) entry which is preliminary data.</text>
</comment>
<keyword evidence="3" id="KW-0804">Transcription</keyword>
<feature type="region of interest" description="Disordered" evidence="5">
    <location>
        <begin position="249"/>
        <end position="273"/>
    </location>
</feature>
<dbReference type="PRINTS" id="PR00455">
    <property type="entry name" value="HTHTETR"/>
</dbReference>
<evidence type="ECO:0000256" key="5">
    <source>
        <dbReference type="SAM" id="MobiDB-lite"/>
    </source>
</evidence>
<dbReference type="PANTHER" id="PTHR30055:SF234">
    <property type="entry name" value="HTH-TYPE TRANSCRIPTIONAL REGULATOR BETI"/>
    <property type="match status" value="1"/>
</dbReference>
<dbReference type="PANTHER" id="PTHR30055">
    <property type="entry name" value="HTH-TYPE TRANSCRIPTIONAL REGULATOR RUTR"/>
    <property type="match status" value="1"/>
</dbReference>
<dbReference type="RefSeq" id="WP_358644606.1">
    <property type="nucleotide sequence ID" value="NZ_JBFACG010000034.1"/>
</dbReference>
<evidence type="ECO:0000256" key="3">
    <source>
        <dbReference type="ARBA" id="ARBA00023163"/>
    </source>
</evidence>
<organism evidence="7 8">
    <name type="scientific">Streptomyces milbemycinicus</name>
    <dbReference type="NCBI Taxonomy" id="476552"/>
    <lineage>
        <taxon>Bacteria</taxon>
        <taxon>Bacillati</taxon>
        <taxon>Actinomycetota</taxon>
        <taxon>Actinomycetes</taxon>
        <taxon>Kitasatosporales</taxon>
        <taxon>Streptomycetaceae</taxon>
        <taxon>Streptomyces</taxon>
    </lineage>
</organism>
<feature type="compositionally biased region" description="Low complexity" evidence="5">
    <location>
        <begin position="10"/>
        <end position="26"/>
    </location>
</feature>
<evidence type="ECO:0000256" key="2">
    <source>
        <dbReference type="ARBA" id="ARBA00023125"/>
    </source>
</evidence>
<keyword evidence="8" id="KW-1185">Reference proteome</keyword>
<dbReference type="InterPro" id="IPR009057">
    <property type="entry name" value="Homeodomain-like_sf"/>
</dbReference>
<evidence type="ECO:0000313" key="8">
    <source>
        <dbReference type="Proteomes" id="UP001620295"/>
    </source>
</evidence>
<dbReference type="PROSITE" id="PS50977">
    <property type="entry name" value="HTH_TETR_2"/>
    <property type="match status" value="1"/>
</dbReference>